<evidence type="ECO:0000313" key="2">
    <source>
        <dbReference type="EMBL" id="OMJ75018.1"/>
    </source>
</evidence>
<dbReference type="EMBL" id="MPUH01000715">
    <property type="protein sequence ID" value="OMJ75018.1"/>
    <property type="molecule type" value="Genomic_DNA"/>
</dbReference>
<accession>A0A1R2BE11</accession>
<protein>
    <submittedName>
        <fullName evidence="2">Uncharacterized protein</fullName>
    </submittedName>
</protein>
<gene>
    <name evidence="2" type="ORF">SteCoe_25936</name>
</gene>
<proteinExistence type="predicted"/>
<dbReference type="AlphaFoldDB" id="A0A1R2BE11"/>
<sequence>MYHKQEYQHASVAKSTPMLYTKNFFNPGPGGVACFRYASRSPISTIKEELNLSVLQKETGDSSIGPGAYSIPRLPIGPSCSFGYQIRFKLKQNPTLSSNRSTERIRENKNTSKYSPINRSTLLKKKFEKLHLLQAINKEAKSIIETDRKERLINEIQEKEHKIEIRKHKTIRSNICKSYVTLMCVLMAIKITKRKFDKESAYRNKINHTISVFGIVCRALAKFRFSHRSVKIKLAWKVFKKYLPEMIKRKKKIVISNLQERVAYFVDFFIKSRNIFRINLVLNQKVTLLQEYFRSFLQIIECRKKALMMFWTKYDKNKELIPEDIKMFYVGKYIKERMKNYLDHKRKYRENFLFLTAPMYNKNFHGNLDLDIPYLRIFSKKGIKKLIFSAYINRDAWKSIKANNFSNQTPIPSDSHTPQPLIPKQPKPQTNTKLQQALKFGDSTRNPGIKRKTVRIKTGALIFNR</sequence>
<evidence type="ECO:0000256" key="1">
    <source>
        <dbReference type="SAM" id="MobiDB-lite"/>
    </source>
</evidence>
<comment type="caution">
    <text evidence="2">The sequence shown here is derived from an EMBL/GenBank/DDBJ whole genome shotgun (WGS) entry which is preliminary data.</text>
</comment>
<keyword evidence="3" id="KW-1185">Reference proteome</keyword>
<feature type="region of interest" description="Disordered" evidence="1">
    <location>
        <begin position="407"/>
        <end position="430"/>
    </location>
</feature>
<name>A0A1R2BE11_9CILI</name>
<dbReference type="Proteomes" id="UP000187209">
    <property type="component" value="Unassembled WGS sequence"/>
</dbReference>
<feature type="compositionally biased region" description="Polar residues" evidence="1">
    <location>
        <begin position="407"/>
        <end position="417"/>
    </location>
</feature>
<organism evidence="2 3">
    <name type="scientific">Stentor coeruleus</name>
    <dbReference type="NCBI Taxonomy" id="5963"/>
    <lineage>
        <taxon>Eukaryota</taxon>
        <taxon>Sar</taxon>
        <taxon>Alveolata</taxon>
        <taxon>Ciliophora</taxon>
        <taxon>Postciliodesmatophora</taxon>
        <taxon>Heterotrichea</taxon>
        <taxon>Heterotrichida</taxon>
        <taxon>Stentoridae</taxon>
        <taxon>Stentor</taxon>
    </lineage>
</organism>
<reference evidence="2 3" key="1">
    <citation type="submission" date="2016-11" db="EMBL/GenBank/DDBJ databases">
        <title>The macronuclear genome of Stentor coeruleus: a giant cell with tiny introns.</title>
        <authorList>
            <person name="Slabodnick M."/>
            <person name="Ruby J.G."/>
            <person name="Reiff S.B."/>
            <person name="Swart E.C."/>
            <person name="Gosai S."/>
            <person name="Prabakaran S."/>
            <person name="Witkowska E."/>
            <person name="Larue G.E."/>
            <person name="Fisher S."/>
            <person name="Freeman R.M."/>
            <person name="Gunawardena J."/>
            <person name="Chu W."/>
            <person name="Stover N.A."/>
            <person name="Gregory B.D."/>
            <person name="Nowacki M."/>
            <person name="Derisi J."/>
            <person name="Roy S.W."/>
            <person name="Marshall W.F."/>
            <person name="Sood P."/>
        </authorList>
    </citation>
    <scope>NUCLEOTIDE SEQUENCE [LARGE SCALE GENOMIC DNA]</scope>
    <source>
        <strain evidence="2">WM001</strain>
    </source>
</reference>
<evidence type="ECO:0000313" key="3">
    <source>
        <dbReference type="Proteomes" id="UP000187209"/>
    </source>
</evidence>
<dbReference type="PROSITE" id="PS51257">
    <property type="entry name" value="PROKAR_LIPOPROTEIN"/>
    <property type="match status" value="1"/>
</dbReference>